<keyword evidence="3" id="KW-1185">Reference proteome</keyword>
<evidence type="ECO:0000313" key="2">
    <source>
        <dbReference type="EMBL" id="CAK9017802.1"/>
    </source>
</evidence>
<dbReference type="EMBL" id="CAXAMM010008569">
    <property type="protein sequence ID" value="CAK9017802.1"/>
    <property type="molecule type" value="Genomic_DNA"/>
</dbReference>
<proteinExistence type="predicted"/>
<dbReference type="GO" id="GO:0004386">
    <property type="term" value="F:helicase activity"/>
    <property type="evidence" value="ECO:0007669"/>
    <property type="project" value="UniProtKB-KW"/>
</dbReference>
<keyword evidence="2" id="KW-0378">Hydrolase</keyword>
<evidence type="ECO:0000256" key="1">
    <source>
        <dbReference type="SAM" id="MobiDB-lite"/>
    </source>
</evidence>
<comment type="caution">
    <text evidence="2">The sequence shown here is derived from an EMBL/GenBank/DDBJ whole genome shotgun (WGS) entry which is preliminary data.</text>
</comment>
<reference evidence="2 3" key="1">
    <citation type="submission" date="2024-02" db="EMBL/GenBank/DDBJ databases">
        <authorList>
            <person name="Chen Y."/>
            <person name="Shah S."/>
            <person name="Dougan E. K."/>
            <person name="Thang M."/>
            <person name="Chan C."/>
        </authorList>
    </citation>
    <scope>NUCLEOTIDE SEQUENCE [LARGE SCALE GENOMIC DNA]</scope>
</reference>
<sequence length="131" mass="14204">MVLNTAALKLAESFLGIKDFLGPTSEIPEDTRETPAPPAPEIHLPSDGPIGQNYEVIMDVPPQRLDAFHGPAMQPYQVGMLSHMPVLSSMPSIPLSLGCLVSRRLPLRLKTTAVGRDCAPPKRLHAAKDFL</sequence>
<dbReference type="Proteomes" id="UP001642464">
    <property type="component" value="Unassembled WGS sequence"/>
</dbReference>
<evidence type="ECO:0000313" key="3">
    <source>
        <dbReference type="Proteomes" id="UP001642464"/>
    </source>
</evidence>
<feature type="region of interest" description="Disordered" evidence="1">
    <location>
        <begin position="25"/>
        <end position="47"/>
    </location>
</feature>
<name>A0ABP0JTN3_9DINO</name>
<protein>
    <submittedName>
        <fullName evidence="2">DEAD-box ATP-dependent RNA helicase 7</fullName>
    </submittedName>
</protein>
<keyword evidence="2" id="KW-0067">ATP-binding</keyword>
<organism evidence="2 3">
    <name type="scientific">Durusdinium trenchii</name>
    <dbReference type="NCBI Taxonomy" id="1381693"/>
    <lineage>
        <taxon>Eukaryota</taxon>
        <taxon>Sar</taxon>
        <taxon>Alveolata</taxon>
        <taxon>Dinophyceae</taxon>
        <taxon>Suessiales</taxon>
        <taxon>Symbiodiniaceae</taxon>
        <taxon>Durusdinium</taxon>
    </lineage>
</organism>
<accession>A0ABP0JTN3</accession>
<gene>
    <name evidence="2" type="ORF">SCF082_LOCUS13811</name>
</gene>
<keyword evidence="2" id="KW-0347">Helicase</keyword>
<keyword evidence="2" id="KW-0547">Nucleotide-binding</keyword>